<dbReference type="GO" id="GO:0007189">
    <property type="term" value="P:adenylate cyclase-activating G protein-coupled receptor signaling pathway"/>
    <property type="evidence" value="ECO:0007669"/>
    <property type="project" value="TreeGrafter"/>
</dbReference>
<evidence type="ECO:0000259" key="20">
    <source>
        <dbReference type="PROSITE" id="PS51820"/>
    </source>
</evidence>
<keyword evidence="10 21" id="KW-0675">Receptor</keyword>
<feature type="compositionally biased region" description="Basic and acidic residues" evidence="14">
    <location>
        <begin position="195"/>
        <end position="204"/>
    </location>
</feature>
<dbReference type="Pfam" id="PF00057">
    <property type="entry name" value="Ldl_recept_a"/>
    <property type="match status" value="1"/>
</dbReference>
<feature type="transmembrane region" description="Helical" evidence="15">
    <location>
        <begin position="3413"/>
        <end position="3436"/>
    </location>
</feature>
<keyword evidence="3" id="KW-0433">Leucine-rich repeat</keyword>
<evidence type="ECO:0000259" key="17">
    <source>
        <dbReference type="PROSITE" id="PS50041"/>
    </source>
</evidence>
<evidence type="ECO:0000256" key="8">
    <source>
        <dbReference type="ARBA" id="ARBA00023136"/>
    </source>
</evidence>
<feature type="transmembrane region" description="Helical" evidence="15">
    <location>
        <begin position="3448"/>
        <end position="3470"/>
    </location>
</feature>
<gene>
    <name evidence="21" type="ORF">AWC38_SpisGene18432</name>
</gene>
<dbReference type="Pfam" id="PF00001">
    <property type="entry name" value="7tm_1"/>
    <property type="match status" value="1"/>
</dbReference>
<evidence type="ECO:0000256" key="7">
    <source>
        <dbReference type="ARBA" id="ARBA00023040"/>
    </source>
</evidence>
<keyword evidence="13" id="KW-0175">Coiled coil</keyword>
<keyword evidence="5" id="KW-0677">Repeat</keyword>
<dbReference type="PANTHER" id="PTHR24372:SF77">
    <property type="entry name" value="G-PROTEIN COUPLED RECEPTORS FAMILY 1 PROFILE DOMAIN-CONTAINING PROTEIN"/>
    <property type="match status" value="1"/>
</dbReference>
<dbReference type="CDD" id="cd15137">
    <property type="entry name" value="7tmA_Relaxin_R"/>
    <property type="match status" value="1"/>
</dbReference>
<dbReference type="InterPro" id="IPR036055">
    <property type="entry name" value="LDL_receptor-like_sf"/>
</dbReference>
<dbReference type="PANTHER" id="PTHR24372">
    <property type="entry name" value="GLYCOPROTEIN HORMONE RECEPTOR"/>
    <property type="match status" value="1"/>
</dbReference>
<dbReference type="Pfam" id="PF13855">
    <property type="entry name" value="LRR_8"/>
    <property type="match status" value="1"/>
</dbReference>
<evidence type="ECO:0000256" key="1">
    <source>
        <dbReference type="ARBA" id="ARBA00004651"/>
    </source>
</evidence>
<evidence type="ECO:0000256" key="15">
    <source>
        <dbReference type="SAM" id="Phobius"/>
    </source>
</evidence>
<evidence type="ECO:0000256" key="13">
    <source>
        <dbReference type="SAM" id="Coils"/>
    </source>
</evidence>
<feature type="region of interest" description="Disordered" evidence="14">
    <location>
        <begin position="1"/>
        <end position="61"/>
    </location>
</feature>
<evidence type="ECO:0000313" key="22">
    <source>
        <dbReference type="Proteomes" id="UP000225706"/>
    </source>
</evidence>
<evidence type="ECO:0000256" key="3">
    <source>
        <dbReference type="ARBA" id="ARBA00022614"/>
    </source>
</evidence>
<feature type="coiled-coil region" evidence="13">
    <location>
        <begin position="467"/>
        <end position="518"/>
    </location>
</feature>
<feature type="transmembrane region" description="Helical" evidence="15">
    <location>
        <begin position="3223"/>
        <end position="3243"/>
    </location>
</feature>
<evidence type="ECO:0000256" key="14">
    <source>
        <dbReference type="SAM" id="MobiDB-lite"/>
    </source>
</evidence>
<feature type="transmembrane region" description="Helical" evidence="15">
    <location>
        <begin position="3364"/>
        <end position="3392"/>
    </location>
</feature>
<name>A0A2B4RKC6_STYPI</name>
<dbReference type="Gene3D" id="4.10.400.10">
    <property type="entry name" value="Low-density Lipoprotein Receptor"/>
    <property type="match status" value="1"/>
</dbReference>
<feature type="compositionally biased region" description="Basic and acidic residues" evidence="14">
    <location>
        <begin position="92"/>
        <end position="116"/>
    </location>
</feature>
<protein>
    <submittedName>
        <fullName evidence="21">G-protein coupled receptor GRL101</fullName>
    </submittedName>
</protein>
<dbReference type="InterPro" id="IPR017452">
    <property type="entry name" value="GPCR_Rhodpsn_7TM"/>
</dbReference>
<comment type="caution">
    <text evidence="12">Lacks conserved residue(s) required for the propagation of feature annotation.</text>
</comment>
<feature type="domain" description="C-type lectin" evidence="17">
    <location>
        <begin position="1846"/>
        <end position="1957"/>
    </location>
</feature>
<dbReference type="InterPro" id="IPR001611">
    <property type="entry name" value="Leu-rich_rpt"/>
</dbReference>
<evidence type="ECO:0000256" key="11">
    <source>
        <dbReference type="ARBA" id="ARBA00023224"/>
    </source>
</evidence>
<dbReference type="PROSITE" id="PS50068">
    <property type="entry name" value="LDLRA_2"/>
    <property type="match status" value="1"/>
</dbReference>
<keyword evidence="22" id="KW-1185">Reference proteome</keyword>
<dbReference type="OrthoDB" id="10606869at2759"/>
<dbReference type="GO" id="GO:0008528">
    <property type="term" value="F:G protein-coupled peptide receptor activity"/>
    <property type="evidence" value="ECO:0007669"/>
    <property type="project" value="TreeGrafter"/>
</dbReference>
<dbReference type="InterPro" id="IPR035914">
    <property type="entry name" value="Sperma_CUB_dom_sf"/>
</dbReference>
<dbReference type="InterPro" id="IPR032675">
    <property type="entry name" value="LRR_dom_sf"/>
</dbReference>
<dbReference type="GO" id="GO:0005886">
    <property type="term" value="C:plasma membrane"/>
    <property type="evidence" value="ECO:0007669"/>
    <property type="project" value="UniProtKB-SubCell"/>
</dbReference>
<dbReference type="InterPro" id="IPR016186">
    <property type="entry name" value="C-type_lectin-like/link_sf"/>
</dbReference>
<evidence type="ECO:0000256" key="10">
    <source>
        <dbReference type="ARBA" id="ARBA00023170"/>
    </source>
</evidence>
<feature type="compositionally biased region" description="Basic and acidic residues" evidence="14">
    <location>
        <begin position="393"/>
        <end position="406"/>
    </location>
</feature>
<evidence type="ECO:0000259" key="19">
    <source>
        <dbReference type="PROSITE" id="PS50262"/>
    </source>
</evidence>
<dbReference type="InterPro" id="IPR000998">
    <property type="entry name" value="MAM_dom"/>
</dbReference>
<dbReference type="SMART" id="SM00042">
    <property type="entry name" value="CUB"/>
    <property type="match status" value="1"/>
</dbReference>
<dbReference type="PRINTS" id="PR00373">
    <property type="entry name" value="GLYCHORMONER"/>
</dbReference>
<feature type="compositionally biased region" description="Basic and acidic residues" evidence="14">
    <location>
        <begin position="222"/>
        <end position="234"/>
    </location>
</feature>
<dbReference type="SUPFAM" id="SSF49854">
    <property type="entry name" value="Spermadhesin, CUB domain"/>
    <property type="match status" value="1"/>
</dbReference>
<dbReference type="SUPFAM" id="SSF52058">
    <property type="entry name" value="L domain-like"/>
    <property type="match status" value="1"/>
</dbReference>
<keyword evidence="2" id="KW-1003">Cell membrane</keyword>
<sequence length="3497" mass="400624">MASWLRSEKKGNQEHIPPPQLKSRIPIRVTRLCSDNFRSSSSKDKANKKVRLQRDSESKVQNKRFSRIPIVVYDKKTKVDSKENLTKNFKTTKGEKPLGRDSGIKLRDSQGKQDKKMASAIPLTRAKYGIYRRAKETTPKVRRRVPRQLPPTATESKKVCKDEKESREESSASEESSAAMAKEVTPDFECNATPVHEEELRMGAEENFSGSEFGDGFGRHSQSSDEKAMSNEPLWLREEYKEREEREDNINIMKGDATVTRSARNIRLQPVFDAENKVEENVLNEEKLDCSSFTESSGYKGKMAELGEKFRWLKAQFAEENREAIESMNKIEVEIKQSQAREDSVANEIEEMRRKQDEIKDDLELLDEMEKGREPEDKKWREKMDKKKIKVAHRLEKIRAEQRKYQEQTADENDSTDETDRPDQNSIESPESERFKHVTLENETVRNTDIGNKVLYEPHEIKEYEGVKELEKKRKELRQLKRLEKKAIKREKLEEKERKKIEKQMRKFASKLEKLSGKSSKALEETAEISKCINQPMEATNTAVKDKVDETPKVNEIKPHVDTTSDIAEPKQVQAAHSPGFNTNGTEVEQLGEMLTKVENKKHIALDSDASAKVELEEQSYSDAVKEKQKTYDCSDGQRKRIDDNNEIVIVSIGPLFRLPEVGEANLTLRDTDSILDESVDSEHSNRNYSNEEVPRQDKFDCFLDEVEGGIRTEESRSKSLQRAENEEDEKNFSECCALSRYQRSVAAVVNISEYLIQQELSKALETAIPDSRKDYTSRSEDSSSEEEPNLHKENEEMEFWKLKREKTDLEIQIFVANNELETYRKRIETVQADLDESKVKVKRLQSEGEYKERELENLKRDFQRKEQKWEEGNELLEEVMAERRALWDDVDYLEESLKNSQESNEVLTFEEQRVTLLASQVQSMKREMEILMDEKASKTMQLQELKCETSKTISDLKDEIAKLQKEKFALSSEVSKESEKDNQLYELSREKSWMTRKLEDHITRLRTENYTLTERLSKACEKDDKLTELREKVDLLKNRLKNVTEAAEASANSKEKEMEEDYRIIKKQDETIKNLIEEIRREKSDKDHLELQSAERIRELESQLQRMDDMKRNAVHSIDALVLEVRQERSENEHLKRAMEAKECSSYREKVLKLRVEHLENHLSERDDQTNATLTSLKNNESSLQEANAAIDMLTEQLEREKAEKETLRVAVEVSECNSHNEKRLTEKIEKLEMQLQEMNDLRKETLRSLRERECSLEEARHEIKGLIEQIENKNSDKKCFKRKVKARGGTANQPNLVQKGTKRDTQGKDSLIAHVGKRLKNFVQRPREVYASNLVMKKKKAHAERLLDKLRKDLNEREEVMEDLKSNFEDSAKKFSSMQRELENINCQNVYLIQRLRDKENELQKTRWNLKEREANLDDANETLQCKCSLLIAMEAKLGLRSKEIEELTQANKEKSSEITRIETALAELKKELDIATSIIEKQNEQCVNLKTCVTRKTRDEEEMQDELKRLSTQLEFSRNEKANLHRAVLTAISRKQFWEMKMDLREGAAGISLLEDEKAVIEEKVTTFNGKVSREHDLLKETQYVENKKESSLQLTIGSVEREMAKLTGEMDKQFKIDLLQNGLESKSSESSCEESTFSTLKTRRNTDAYKITFLEDESDMKASSQGDTKNKGFLSLSRRCKTDGLELSRGRCFPGWYKIGQSCFKVESFDEDATKYKDQGYDILNSARKKCFETGSDLAIPRNRSLLDKLRNITVARRGSHLLGAHDSFRLDLKWSTSGDHLNPALWRPGEPNITLGKCVVANFSSDLYGWWLKTTKCDLLRGFICETLTAEISCAAGVSHNNGHCYKIYHTARSNWANASKICSSDGYRLATVNTTLKRQGLSDLLENFTSDFEEKELYLDRVSTDLDSWKWMDGSPINPNLWKSGYPEENQKKTCVHLDKNESAIINLPCEVSYVVAVICQNRDGFRTAVNTSSVANQTCNAAFAIDNNLATCFSSNKELDPWIRVGLPGDLFIYKVLINDSHFHGSGELYQVQVLTPNRKDTPVKCYRNNKSAGLVFDCVPPVKGMAVQVSKEGNCTLTVCELHISGIDSKSDGNGVMRELWTISNSDDYELTETDEETVSGWHFIKTLDAPSEYGFGYVQKLTTYLQIKQGGNFTFYLTCAERCELWLETVNDLNPSMDLDQTILVQLKESTKDWNSRPIDQSSGFGYLSECYFYKMEVFMSNDFSSHDHLAVGVMLPNGTEQKPMSGNNLYWMKPGETTLEIQLSDPSEDTFTEVGSNFTVTGSYKYCCHGVFCPSCKLVLRLLVLNEEFLLNSSLSMTCEEILFQFKIEANYSLVENDRDLSPMEKPLANVTVEAAVLVNCTSPNSLCNWTTNATEGNIRNGGVFHFRSRRNGDGKNFWLQSTPLPWKQAYSKVPTCLQFKYNTSSTNRSYFYLKVFVIRPNGMELPLWSIKVEQGNKSTSAQVSWESEQNITIRFEGMVLERGQMTIYDVIVKTLECQLQPINATVERTHCYHDLRQVKFCNECIDSKKLCDGTKDCADGSDELQHCIALNICHRAKTSFQIAELPQKLGVIRRAFGNPGDSSKRTNCVRKGDKEWRISCNLRKRISSHDGFQERRRSLNFGKRISTHDGFQERRRSWNFIKRISIHDRFQAKNPDGCDNCEKLEHWNSTSGNATWRLVSSSEVKTLLENVKGSSPRNQLSGKGNLNLELKKETTSNGTNGYISGLNVWDHMLESQEIWRMSLGCANETGNAEAWARFQSYLSYSPHDQCSVTQIEKALSCQDRENERMILDTSGGQAELKSPWFNRSDVWHGKCVKFRFMLVGYGNQSLHFIQNVAQDLESPPIWAARNTDSSQLWQYGQVSITGTARHQLSFRGEMEAGDDGSMAIHIGGLYIVPGYCEILPHDQMQGIRREVSQDKTTGWIFSPQYPGYYTNDAYYKWTLAAPPGHIIKLEFVYFDLENSSSCSHDFLEVKEPHNTHGPFCGQSNPAVIKSERRWMILLFKSNEKVAGGGFKANYTAIQGCPENCNCSKTAVDLKLVVRCNGPLLEFPMLPNDTTVLQLSHTSISELEAWHFQYDTNAKQHLELVDLSYNKILYIQGSVFHNMPSLRTLDLGDNLLSKLDGNPFGNLTNLSILKTDKFILCCYAKKAIKNLDCTSTDDNDFSSCDDMMKYPSIRVCLWVLGIVATCGNLIVLIWRVLVPDNNPVQSLLLSNLAMADFLMGVYLLTLAVLDIKWKGEYFMHDVSWRNSRACRIVGAISMLSSEVSVAMLTITTADRLICVVFALKFERMTLKSAYVVCLCVWVMGVVISIIPILDIEYFHGNSSNGISLFSQSAVCLPFQLSSKKPSGWEYLMAIFIIFNFCSFVFILVAYMAIYWTMMKLVSGSASAHMQRESAQANRLFIIVLTDFFCWMPIIIMGILSLTNTTDFSDLTGLVYVWVAVFVLPLNSSVNPVLYTLTTSNVKAKLMSVLSKFSICNKQGNESQ</sequence>
<comment type="subcellular location">
    <subcellularLocation>
        <location evidence="1">Cell membrane</location>
        <topology evidence="1">Multi-pass membrane protein</topology>
    </subcellularLocation>
</comment>
<keyword evidence="4 15" id="KW-0812">Transmembrane</keyword>
<dbReference type="SUPFAM" id="SSF49785">
    <property type="entry name" value="Galactose-binding domain-like"/>
    <property type="match status" value="1"/>
</dbReference>
<reference evidence="22" key="1">
    <citation type="journal article" date="2017" name="bioRxiv">
        <title>Comparative analysis of the genomes of Stylophora pistillata and Acropora digitifera provides evidence for extensive differences between species of corals.</title>
        <authorList>
            <person name="Voolstra C.R."/>
            <person name="Li Y."/>
            <person name="Liew Y.J."/>
            <person name="Baumgarten S."/>
            <person name="Zoccola D."/>
            <person name="Flot J.-F."/>
            <person name="Tambutte S."/>
            <person name="Allemand D."/>
            <person name="Aranda M."/>
        </authorList>
    </citation>
    <scope>NUCLEOTIDE SEQUENCE [LARGE SCALE GENOMIC DNA]</scope>
</reference>
<feature type="domain" description="MAM" evidence="18">
    <location>
        <begin position="2385"/>
        <end position="2510"/>
    </location>
</feature>
<dbReference type="SMART" id="SM00034">
    <property type="entry name" value="CLECT"/>
    <property type="match status" value="2"/>
</dbReference>
<dbReference type="Gene3D" id="2.60.120.200">
    <property type="match status" value="2"/>
</dbReference>
<feature type="coiled-coil region" evidence="13">
    <location>
        <begin position="915"/>
        <end position="974"/>
    </location>
</feature>
<dbReference type="InterPro" id="IPR002131">
    <property type="entry name" value="Gphrmn_rcpt_fam"/>
</dbReference>
<feature type="compositionally biased region" description="Basic and acidic residues" evidence="14">
    <location>
        <begin position="1"/>
        <end position="13"/>
    </location>
</feature>
<dbReference type="Gene3D" id="2.60.120.290">
    <property type="entry name" value="Spermadhesin, CUB domain"/>
    <property type="match status" value="1"/>
</dbReference>
<dbReference type="PROSITE" id="PS01209">
    <property type="entry name" value="LDLRA_1"/>
    <property type="match status" value="1"/>
</dbReference>
<accession>A0A2B4RKC6</accession>
<organism evidence="21 22">
    <name type="scientific">Stylophora pistillata</name>
    <name type="common">Smooth cauliflower coral</name>
    <dbReference type="NCBI Taxonomy" id="50429"/>
    <lineage>
        <taxon>Eukaryota</taxon>
        <taxon>Metazoa</taxon>
        <taxon>Cnidaria</taxon>
        <taxon>Anthozoa</taxon>
        <taxon>Hexacorallia</taxon>
        <taxon>Scleractinia</taxon>
        <taxon>Astrocoeniina</taxon>
        <taxon>Pocilloporidae</taxon>
        <taxon>Stylophora</taxon>
    </lineage>
</organism>
<feature type="region of interest" description="Disordered" evidence="14">
    <location>
        <begin position="772"/>
        <end position="794"/>
    </location>
</feature>
<dbReference type="PROSITE" id="PS50041">
    <property type="entry name" value="C_TYPE_LECTIN_2"/>
    <property type="match status" value="1"/>
</dbReference>
<dbReference type="InterPro" id="IPR008979">
    <property type="entry name" value="Galactose-bd-like_sf"/>
</dbReference>
<dbReference type="InterPro" id="IPR037524">
    <property type="entry name" value="PA14/GLEYA"/>
</dbReference>
<evidence type="ECO:0000313" key="21">
    <source>
        <dbReference type="EMBL" id="PFX17259.1"/>
    </source>
</evidence>
<dbReference type="CDD" id="cd00037">
    <property type="entry name" value="CLECT"/>
    <property type="match status" value="2"/>
</dbReference>
<feature type="transmembrane region" description="Helical" evidence="15">
    <location>
        <begin position="3277"/>
        <end position="3297"/>
    </location>
</feature>
<dbReference type="Gene3D" id="3.80.10.10">
    <property type="entry name" value="Ribonuclease Inhibitor"/>
    <property type="match status" value="1"/>
</dbReference>
<dbReference type="PROSITE" id="PS01180">
    <property type="entry name" value="CUB"/>
    <property type="match status" value="1"/>
</dbReference>
<dbReference type="InterPro" id="IPR000276">
    <property type="entry name" value="GPCR_Rhodpsn"/>
</dbReference>
<dbReference type="InterPro" id="IPR023415">
    <property type="entry name" value="LDLR_class-A_CS"/>
</dbReference>
<feature type="compositionally biased region" description="Low complexity" evidence="14">
    <location>
        <begin position="173"/>
        <end position="183"/>
    </location>
</feature>
<evidence type="ECO:0000256" key="12">
    <source>
        <dbReference type="PROSITE-ProRule" id="PRU00124"/>
    </source>
</evidence>
<dbReference type="InterPro" id="IPR000859">
    <property type="entry name" value="CUB_dom"/>
</dbReference>
<dbReference type="GO" id="GO:0009755">
    <property type="term" value="P:hormone-mediated signaling pathway"/>
    <property type="evidence" value="ECO:0007669"/>
    <property type="project" value="TreeGrafter"/>
</dbReference>
<dbReference type="PROSITE" id="PS51450">
    <property type="entry name" value="LRR"/>
    <property type="match status" value="1"/>
</dbReference>
<dbReference type="FunFam" id="2.60.120.290:FF:000005">
    <property type="entry name" value="Procollagen C-endopeptidase enhancer 1"/>
    <property type="match status" value="1"/>
</dbReference>
<keyword evidence="8 15" id="KW-0472">Membrane</keyword>
<evidence type="ECO:0000256" key="4">
    <source>
        <dbReference type="ARBA" id="ARBA00022692"/>
    </source>
</evidence>
<comment type="caution">
    <text evidence="21">The sequence shown here is derived from an EMBL/GenBank/DDBJ whole genome shotgun (WGS) entry which is preliminary data.</text>
</comment>
<proteinExistence type="predicted"/>
<feature type="compositionally biased region" description="Basic and acidic residues" evidence="14">
    <location>
        <begin position="155"/>
        <end position="170"/>
    </location>
</feature>
<dbReference type="InterPro" id="IPR016187">
    <property type="entry name" value="CTDL_fold"/>
</dbReference>
<dbReference type="Pfam" id="PF00629">
    <property type="entry name" value="MAM"/>
    <property type="match status" value="1"/>
</dbReference>
<feature type="domain" description="PA14" evidence="20">
    <location>
        <begin position="2099"/>
        <end position="2257"/>
    </location>
</feature>
<evidence type="ECO:0000256" key="9">
    <source>
        <dbReference type="ARBA" id="ARBA00023157"/>
    </source>
</evidence>
<evidence type="ECO:0000259" key="16">
    <source>
        <dbReference type="PROSITE" id="PS01180"/>
    </source>
</evidence>
<feature type="domain" description="CUB" evidence="16">
    <location>
        <begin position="2911"/>
        <end position="3032"/>
    </location>
</feature>
<dbReference type="InterPro" id="IPR002172">
    <property type="entry name" value="LDrepeatLR_classA_rpt"/>
</dbReference>
<keyword evidence="11" id="KW-0807">Transducer</keyword>
<feature type="compositionally biased region" description="Basic and acidic residues" evidence="14">
    <location>
        <begin position="337"/>
        <end position="358"/>
    </location>
</feature>
<dbReference type="PRINTS" id="PR00237">
    <property type="entry name" value="GPCRRHODOPSN"/>
</dbReference>
<feature type="coiled-coil region" evidence="13">
    <location>
        <begin position="1027"/>
        <end position="1146"/>
    </location>
</feature>
<keyword evidence="6 15" id="KW-1133">Transmembrane helix</keyword>
<keyword evidence="9" id="KW-1015">Disulfide bond</keyword>
<dbReference type="EMBL" id="LSMT01000485">
    <property type="protein sequence ID" value="PFX17259.1"/>
    <property type="molecule type" value="Genomic_DNA"/>
</dbReference>
<dbReference type="GO" id="GO:0016500">
    <property type="term" value="F:protein-hormone receptor activity"/>
    <property type="evidence" value="ECO:0007669"/>
    <property type="project" value="InterPro"/>
</dbReference>
<dbReference type="InterPro" id="IPR001304">
    <property type="entry name" value="C-type_lectin-like"/>
</dbReference>
<evidence type="ECO:0000259" key="18">
    <source>
        <dbReference type="PROSITE" id="PS50060"/>
    </source>
</evidence>
<feature type="compositionally biased region" description="Basic and acidic residues" evidence="14">
    <location>
        <begin position="368"/>
        <end position="385"/>
    </location>
</feature>
<dbReference type="Pfam" id="PF00059">
    <property type="entry name" value="Lectin_C"/>
    <property type="match status" value="1"/>
</dbReference>
<feature type="transmembrane region" description="Helical" evidence="15">
    <location>
        <begin position="3309"/>
        <end position="3327"/>
    </location>
</feature>
<dbReference type="Gene3D" id="2.60.120.260">
    <property type="entry name" value="Galactose-binding domain-like"/>
    <property type="match status" value="1"/>
</dbReference>
<feature type="domain" description="G-protein coupled receptors family 1 profile" evidence="19">
    <location>
        <begin position="3201"/>
        <end position="3468"/>
    </location>
</feature>
<evidence type="ECO:0000256" key="2">
    <source>
        <dbReference type="ARBA" id="ARBA00022475"/>
    </source>
</evidence>
<dbReference type="PROSITE" id="PS50060">
    <property type="entry name" value="MAM_2"/>
    <property type="match status" value="1"/>
</dbReference>
<feature type="compositionally biased region" description="Basic and acidic residues" evidence="14">
    <location>
        <begin position="772"/>
        <end position="782"/>
    </location>
</feature>
<dbReference type="CDD" id="cd00041">
    <property type="entry name" value="CUB"/>
    <property type="match status" value="1"/>
</dbReference>
<keyword evidence="7" id="KW-0297">G-protein coupled receptor</keyword>
<feature type="compositionally biased region" description="Basic and acidic residues" evidence="14">
    <location>
        <begin position="41"/>
        <end position="60"/>
    </location>
</feature>
<feature type="coiled-coil region" evidence="13">
    <location>
        <begin position="1342"/>
        <end position="1530"/>
    </location>
</feature>
<feature type="compositionally biased region" description="Basic and acidic residues" evidence="14">
    <location>
        <begin position="544"/>
        <end position="563"/>
    </location>
</feature>
<evidence type="ECO:0000256" key="5">
    <source>
        <dbReference type="ARBA" id="ARBA00022737"/>
    </source>
</evidence>
<feature type="region of interest" description="Disordered" evidence="14">
    <location>
        <begin position="1287"/>
        <end position="1307"/>
    </location>
</feature>
<feature type="coiled-coil region" evidence="13">
    <location>
        <begin position="1178"/>
        <end position="1285"/>
    </location>
</feature>
<dbReference type="CDD" id="cd00112">
    <property type="entry name" value="LDLa"/>
    <property type="match status" value="1"/>
</dbReference>
<evidence type="ECO:0000256" key="6">
    <source>
        <dbReference type="ARBA" id="ARBA00022989"/>
    </source>
</evidence>
<feature type="region of interest" description="Disordered" evidence="14">
    <location>
        <begin position="91"/>
        <end position="116"/>
    </location>
</feature>
<feature type="region of interest" description="Disordered" evidence="14">
    <location>
        <begin position="543"/>
        <end position="584"/>
    </location>
</feature>
<feature type="region of interest" description="Disordered" evidence="14">
    <location>
        <begin position="337"/>
        <end position="438"/>
    </location>
</feature>
<dbReference type="PROSITE" id="PS50262">
    <property type="entry name" value="G_PROTEIN_RECEP_F1_2"/>
    <property type="match status" value="1"/>
</dbReference>
<dbReference type="Gene3D" id="3.10.100.10">
    <property type="entry name" value="Mannose-Binding Protein A, subunit A"/>
    <property type="match status" value="2"/>
</dbReference>
<dbReference type="Gene3D" id="1.20.1070.10">
    <property type="entry name" value="Rhodopsin 7-helix transmembrane proteins"/>
    <property type="match status" value="1"/>
</dbReference>
<dbReference type="SUPFAM" id="SSF81321">
    <property type="entry name" value="Family A G protein-coupled receptor-like"/>
    <property type="match status" value="1"/>
</dbReference>
<dbReference type="Proteomes" id="UP000225706">
    <property type="component" value="Unassembled WGS sequence"/>
</dbReference>
<dbReference type="Pfam" id="PF00431">
    <property type="entry name" value="CUB"/>
    <property type="match status" value="1"/>
</dbReference>
<feature type="region of interest" description="Disordered" evidence="14">
    <location>
        <begin position="132"/>
        <end position="234"/>
    </location>
</feature>
<dbReference type="PROSITE" id="PS51820">
    <property type="entry name" value="PA14"/>
    <property type="match status" value="1"/>
</dbReference>
<dbReference type="SUPFAM" id="SSF56436">
    <property type="entry name" value="C-type lectin-like"/>
    <property type="match status" value="2"/>
</dbReference>
<feature type="transmembrane region" description="Helical" evidence="15">
    <location>
        <begin position="3191"/>
        <end position="3211"/>
    </location>
</feature>